<dbReference type="PANTHER" id="PTHR43908">
    <property type="entry name" value="AT29763P-RELATED"/>
    <property type="match status" value="1"/>
</dbReference>
<dbReference type="GO" id="GO:0005789">
    <property type="term" value="C:endoplasmic reticulum membrane"/>
    <property type="evidence" value="ECO:0007669"/>
    <property type="project" value="UniProtKB-SubCell"/>
</dbReference>
<evidence type="ECO:0000256" key="6">
    <source>
        <dbReference type="SAM" id="MobiDB-lite"/>
    </source>
</evidence>
<dbReference type="InterPro" id="IPR015399">
    <property type="entry name" value="DUF1977_DnaJ-like"/>
</dbReference>
<evidence type="ECO:0000256" key="2">
    <source>
        <dbReference type="ARBA" id="ARBA00022692"/>
    </source>
</evidence>
<dbReference type="PANTHER" id="PTHR43908:SF3">
    <property type="entry name" value="AT29763P-RELATED"/>
    <property type="match status" value="1"/>
</dbReference>
<evidence type="ECO:0000256" key="5">
    <source>
        <dbReference type="ARBA" id="ARBA00023136"/>
    </source>
</evidence>
<keyword evidence="2" id="KW-0812">Transmembrane</keyword>
<dbReference type="Pfam" id="PF00226">
    <property type="entry name" value="DnaJ"/>
    <property type="match status" value="1"/>
</dbReference>
<evidence type="ECO:0000256" key="1">
    <source>
        <dbReference type="ARBA" id="ARBA00004389"/>
    </source>
</evidence>
<dbReference type="AlphaFoldDB" id="A0A0H5R9I0"/>
<dbReference type="SUPFAM" id="SSF46565">
    <property type="entry name" value="Chaperone J-domain"/>
    <property type="match status" value="1"/>
</dbReference>
<protein>
    <recommendedName>
        <fullName evidence="7">J domain-containing protein</fullName>
    </recommendedName>
</protein>
<dbReference type="EMBL" id="HACM01009890">
    <property type="protein sequence ID" value="CRZ10332.1"/>
    <property type="molecule type" value="Transcribed_RNA"/>
</dbReference>
<dbReference type="InterPro" id="IPR051100">
    <property type="entry name" value="DnaJ_subfamily_B/C"/>
</dbReference>
<dbReference type="GO" id="GO:0030544">
    <property type="term" value="F:Hsp70 protein binding"/>
    <property type="evidence" value="ECO:0007669"/>
    <property type="project" value="TreeGrafter"/>
</dbReference>
<accession>A0A0H5R9I0</accession>
<reference evidence="8" key="1">
    <citation type="submission" date="2015-04" db="EMBL/GenBank/DDBJ databases">
        <title>The genome sequence of the plant pathogenic Rhizarian Plasmodiophora brassicae reveals insights in its biotrophic life cycle and the origin of chitin synthesis.</title>
        <authorList>
            <person name="Schwelm A."/>
            <person name="Fogelqvist J."/>
            <person name="Knaust A."/>
            <person name="Julke S."/>
            <person name="Lilja T."/>
            <person name="Dhandapani V."/>
            <person name="Bonilla-Rosso G."/>
            <person name="Karlsson M."/>
            <person name="Shevchenko A."/>
            <person name="Choi S.R."/>
            <person name="Kim H.G."/>
            <person name="Park J.Y."/>
            <person name="Lim Y.P."/>
            <person name="Ludwig-Muller J."/>
            <person name="Dixelius C."/>
        </authorList>
    </citation>
    <scope>NUCLEOTIDE SEQUENCE</scope>
    <source>
        <tissue evidence="8">Potato root galls</tissue>
    </source>
</reference>
<evidence type="ECO:0000259" key="7">
    <source>
        <dbReference type="PROSITE" id="PS50076"/>
    </source>
</evidence>
<dbReference type="PROSITE" id="PS00636">
    <property type="entry name" value="DNAJ_1"/>
    <property type="match status" value="1"/>
</dbReference>
<evidence type="ECO:0000256" key="4">
    <source>
        <dbReference type="ARBA" id="ARBA00022989"/>
    </source>
</evidence>
<dbReference type="PROSITE" id="PS50076">
    <property type="entry name" value="DNAJ_2"/>
    <property type="match status" value="1"/>
</dbReference>
<name>A0A0H5R9I0_9EUKA</name>
<evidence type="ECO:0000313" key="8">
    <source>
        <dbReference type="EMBL" id="CRZ10332.1"/>
    </source>
</evidence>
<dbReference type="InterPro" id="IPR018253">
    <property type="entry name" value="DnaJ_domain_CS"/>
</dbReference>
<evidence type="ECO:0000256" key="3">
    <source>
        <dbReference type="ARBA" id="ARBA00022824"/>
    </source>
</evidence>
<feature type="region of interest" description="Disordered" evidence="6">
    <location>
        <begin position="225"/>
        <end position="244"/>
    </location>
</feature>
<comment type="subcellular location">
    <subcellularLocation>
        <location evidence="1">Endoplasmic reticulum membrane</location>
        <topology evidence="1">Single-pass membrane protein</topology>
    </subcellularLocation>
</comment>
<dbReference type="InterPro" id="IPR036869">
    <property type="entry name" value="J_dom_sf"/>
</dbReference>
<keyword evidence="5" id="KW-0472">Membrane</keyword>
<dbReference type="InterPro" id="IPR001623">
    <property type="entry name" value="DnaJ_domain"/>
</dbReference>
<feature type="region of interest" description="Disordered" evidence="6">
    <location>
        <begin position="174"/>
        <end position="193"/>
    </location>
</feature>
<feature type="domain" description="J" evidence="7">
    <location>
        <begin position="110"/>
        <end position="175"/>
    </location>
</feature>
<dbReference type="CDD" id="cd06257">
    <property type="entry name" value="DnaJ"/>
    <property type="match status" value="1"/>
</dbReference>
<sequence>MSIANRDSSAQCLANSREASKQHDLGRAVRLCEKSLRLYPTDEAKTFLSALRLKLEKQERSQDAAETKAQAKSRRRTPSPKKDVRQHGPVFGDYTEEQQRAALEIRNTTCYYTRLKVENKCSDIDIIKKAYKKMAFQFHPDKNHAPASAEAFKAINQAYECLTDENRKAAYDRYGTEDPSSINSQSRGGGGRSMYRTYTASEDVLTPEDILNMFFTGGAQEMPFQRRRARHHAPNGGHGQNQSPSAQWRQLLLQFLPVILLFLFSMWSGPSSSGAGRPGVNNGLDEVFSLSSGNGFSIQRTTADNRLVYFVRPQFQQWYGHDRRAVARVDHLVTMAHIASLRTECDKETIFRGEAIAQAKEVIGSEQSPALSRAHGIPLPSCEKLSQIYAQ</sequence>
<feature type="region of interest" description="Disordered" evidence="6">
    <location>
        <begin position="58"/>
        <end position="93"/>
    </location>
</feature>
<dbReference type="SMART" id="SM00271">
    <property type="entry name" value="DnaJ"/>
    <property type="match status" value="1"/>
</dbReference>
<dbReference type="Gene3D" id="1.10.287.110">
    <property type="entry name" value="DnaJ domain"/>
    <property type="match status" value="1"/>
</dbReference>
<dbReference type="PRINTS" id="PR00625">
    <property type="entry name" value="JDOMAIN"/>
</dbReference>
<organism evidence="8">
    <name type="scientific">Spongospora subterranea</name>
    <dbReference type="NCBI Taxonomy" id="70186"/>
    <lineage>
        <taxon>Eukaryota</taxon>
        <taxon>Sar</taxon>
        <taxon>Rhizaria</taxon>
        <taxon>Endomyxa</taxon>
        <taxon>Phytomyxea</taxon>
        <taxon>Plasmodiophorida</taxon>
        <taxon>Plasmodiophoridae</taxon>
        <taxon>Spongospora</taxon>
    </lineage>
</organism>
<keyword evidence="4" id="KW-1133">Transmembrane helix</keyword>
<dbReference type="Pfam" id="PF09320">
    <property type="entry name" value="DUF1977"/>
    <property type="match status" value="1"/>
</dbReference>
<proteinExistence type="predicted"/>
<keyword evidence="3" id="KW-0256">Endoplasmic reticulum</keyword>
<dbReference type="GO" id="GO:0071218">
    <property type="term" value="P:cellular response to misfolded protein"/>
    <property type="evidence" value="ECO:0007669"/>
    <property type="project" value="TreeGrafter"/>
</dbReference>